<sequence>MQKNSRHEGKEIKMQQHVVTQHDTPITFKCIMIKQSSDSTSQFILCHSISVLNLSLSNKLQAKLLQLSRSYRQNEMANNCR</sequence>
<accession>A0A1J1IXY5</accession>
<dbReference type="EMBL" id="CVRI01000064">
    <property type="protein sequence ID" value="CRL05131.1"/>
    <property type="molecule type" value="Genomic_DNA"/>
</dbReference>
<reference evidence="1 2" key="1">
    <citation type="submission" date="2015-04" db="EMBL/GenBank/DDBJ databases">
        <authorList>
            <person name="Syromyatnikov M.Y."/>
            <person name="Popov V.N."/>
        </authorList>
    </citation>
    <scope>NUCLEOTIDE SEQUENCE [LARGE SCALE GENOMIC DNA]</scope>
</reference>
<dbReference type="AlphaFoldDB" id="A0A1J1IXY5"/>
<gene>
    <name evidence="1" type="ORF">CLUMA_CG018395</name>
</gene>
<evidence type="ECO:0000313" key="1">
    <source>
        <dbReference type="EMBL" id="CRL05131.1"/>
    </source>
</evidence>
<dbReference type="Proteomes" id="UP000183832">
    <property type="component" value="Unassembled WGS sequence"/>
</dbReference>
<organism evidence="1 2">
    <name type="scientific">Clunio marinus</name>
    <dbReference type="NCBI Taxonomy" id="568069"/>
    <lineage>
        <taxon>Eukaryota</taxon>
        <taxon>Metazoa</taxon>
        <taxon>Ecdysozoa</taxon>
        <taxon>Arthropoda</taxon>
        <taxon>Hexapoda</taxon>
        <taxon>Insecta</taxon>
        <taxon>Pterygota</taxon>
        <taxon>Neoptera</taxon>
        <taxon>Endopterygota</taxon>
        <taxon>Diptera</taxon>
        <taxon>Nematocera</taxon>
        <taxon>Chironomoidea</taxon>
        <taxon>Chironomidae</taxon>
        <taxon>Clunio</taxon>
    </lineage>
</organism>
<evidence type="ECO:0000313" key="2">
    <source>
        <dbReference type="Proteomes" id="UP000183832"/>
    </source>
</evidence>
<keyword evidence="2" id="KW-1185">Reference proteome</keyword>
<protein>
    <submittedName>
        <fullName evidence="1">CLUMA_CG018395, isoform A</fullName>
    </submittedName>
</protein>
<proteinExistence type="predicted"/>
<name>A0A1J1IXY5_9DIPT</name>